<protein>
    <recommendedName>
        <fullName evidence="3">Urease accessory protein UreD</fullName>
    </recommendedName>
</protein>
<keyword evidence="3" id="KW-0996">Nickel insertion</keyword>
<evidence type="ECO:0000256" key="3">
    <source>
        <dbReference type="HAMAP-Rule" id="MF_01384"/>
    </source>
</evidence>
<dbReference type="PANTHER" id="PTHR33643:SF1">
    <property type="entry name" value="UREASE ACCESSORY PROTEIN D"/>
    <property type="match status" value="1"/>
</dbReference>
<proteinExistence type="inferred from homology"/>
<dbReference type="Proteomes" id="UP000196581">
    <property type="component" value="Unassembled WGS sequence"/>
</dbReference>
<dbReference type="Pfam" id="PF01774">
    <property type="entry name" value="UreD"/>
    <property type="match status" value="1"/>
</dbReference>
<evidence type="ECO:0000256" key="2">
    <source>
        <dbReference type="ARBA" id="ARBA00023186"/>
    </source>
</evidence>
<dbReference type="GO" id="GO:0005737">
    <property type="term" value="C:cytoplasm"/>
    <property type="evidence" value="ECO:0007669"/>
    <property type="project" value="UniProtKB-SubCell"/>
</dbReference>
<dbReference type="GO" id="GO:0016151">
    <property type="term" value="F:nickel cation binding"/>
    <property type="evidence" value="ECO:0007669"/>
    <property type="project" value="UniProtKB-UniRule"/>
</dbReference>
<comment type="subunit">
    <text evidence="3">UreD, UreF and UreG form a complex that acts as a GTP-hydrolysis-dependent molecular chaperone, activating the urease apoprotein by helping to assemble the nickel containing metallocenter of UreC. The UreE protein probably delivers the nickel.</text>
</comment>
<comment type="subcellular location">
    <subcellularLocation>
        <location evidence="3">Cytoplasm</location>
    </subcellularLocation>
</comment>
<dbReference type="PANTHER" id="PTHR33643">
    <property type="entry name" value="UREASE ACCESSORY PROTEIN D"/>
    <property type="match status" value="1"/>
</dbReference>
<evidence type="ECO:0000313" key="5">
    <source>
        <dbReference type="Proteomes" id="UP000196581"/>
    </source>
</evidence>
<dbReference type="EMBL" id="FWFF01000001">
    <property type="protein sequence ID" value="SLM89065.1"/>
    <property type="molecule type" value="Genomic_DNA"/>
</dbReference>
<dbReference type="InterPro" id="IPR002669">
    <property type="entry name" value="UreD"/>
</dbReference>
<name>A0A1X6WUP0_9MICO</name>
<dbReference type="AlphaFoldDB" id="A0A1X6WUP0"/>
<evidence type="ECO:0000256" key="1">
    <source>
        <dbReference type="ARBA" id="ARBA00007177"/>
    </source>
</evidence>
<accession>A0A1X6WUP0</accession>
<dbReference type="HAMAP" id="MF_01384">
    <property type="entry name" value="UreD"/>
    <property type="match status" value="1"/>
</dbReference>
<dbReference type="RefSeq" id="WP_087003396.1">
    <property type="nucleotide sequence ID" value="NZ_FWFF01000001.1"/>
</dbReference>
<gene>
    <name evidence="3" type="primary">ureD</name>
    <name evidence="4" type="ORF">FM105_01115</name>
</gene>
<keyword evidence="5" id="KW-1185">Reference proteome</keyword>
<organism evidence="4 5">
    <name type="scientific">Brevibacterium yomogidense</name>
    <dbReference type="NCBI Taxonomy" id="946573"/>
    <lineage>
        <taxon>Bacteria</taxon>
        <taxon>Bacillati</taxon>
        <taxon>Actinomycetota</taxon>
        <taxon>Actinomycetes</taxon>
        <taxon>Micrococcales</taxon>
        <taxon>Brevibacteriaceae</taxon>
        <taxon>Brevibacterium</taxon>
    </lineage>
</organism>
<evidence type="ECO:0000313" key="4">
    <source>
        <dbReference type="EMBL" id="SLM89065.1"/>
    </source>
</evidence>
<keyword evidence="3" id="KW-0963">Cytoplasm</keyword>
<keyword evidence="2 3" id="KW-0143">Chaperone</keyword>
<comment type="similarity">
    <text evidence="1 3">Belongs to the UreD family.</text>
</comment>
<reference evidence="5" key="1">
    <citation type="submission" date="2017-02" db="EMBL/GenBank/DDBJ databases">
        <authorList>
            <person name="Dridi B."/>
        </authorList>
    </citation>
    <scope>NUCLEOTIDE SEQUENCE [LARGE SCALE GENOMIC DNA]</scope>
    <source>
        <strain evidence="5">B Co 03.10</strain>
    </source>
</reference>
<sequence length="302" mass="32616">MTDSRATVDRADALAGPVGSLRLHVANRGDRAIATDQYFQGALRVLRPHYLDESGQVTYTIVNPGGGYLGGDVYDIDVEVAQDASLLLTTQSATKVYRTPEAAAHQRTVFRLGPRAVLENLPDQLIAYREAHYVQDTVVDMDASATFVTAEIITPGWAPDGTLFTYDEVRLRQEVRIDEVPVVLDSLIVRPDAGDESVESTLFMAGRTHLGTLLAVDGRIDDALVAEVRALVDTALQERTGPSTAGRGHVTPVAGVSAVPGPGLAVRVLGTSTEHVQSALMAVVDLLRARWRAQDPVHLRKY</sequence>
<comment type="function">
    <text evidence="3">Required for maturation of urease via the functional incorporation of the urease nickel metallocenter.</text>
</comment>